<proteinExistence type="predicted"/>
<evidence type="ECO:0000256" key="1">
    <source>
        <dbReference type="SAM" id="Coils"/>
    </source>
</evidence>
<gene>
    <name evidence="3" type="ORF">PoB_001736500</name>
</gene>
<dbReference type="AlphaFoldDB" id="A0AAV3Z5W7"/>
<sequence>MGTRLINLKKEWKGKKLADGHLKATTKTRIRTQARHRPLFISSCVSRTTALLRLYNLSQSWTLFFIDGYFCVNCPDLFSKKIETLTNAVVVELETYRNRSKLKPTFSINWLTRLCPNVESAVLSKNVKQILKEHGTKQQYKPRHPEEYEIFMLSCFPPPTSEVKVGSSSTTTVNTEEDSKPGPGQPRGPSQEHVKILTHKYLNAKDNWKKATDRVDILTKDLKNASKCESHLASEKGLLVKKSQNDDLLNEKEHLTNQLASIRKSKMYKRNRKLKLKVAELNRYSSNVRKTVLALQGEGNVAASKCSTVLKIVAKHLFNKPIAESDLPSTQTCLNTASEGQALSKMQIASEILHSNNVVLHTDAISRDKRKYLGQQINLEDGAVLSLGYCEMAESAVTIFKRSNKRANRDNLQEMRKAVWAVYFHKLSSDIDATHQFCGDWCP</sequence>
<dbReference type="EMBL" id="BLXT01002074">
    <property type="protein sequence ID" value="GFN90859.1"/>
    <property type="molecule type" value="Genomic_DNA"/>
</dbReference>
<evidence type="ECO:0000313" key="3">
    <source>
        <dbReference type="EMBL" id="GFN90859.1"/>
    </source>
</evidence>
<organism evidence="3 4">
    <name type="scientific">Plakobranchus ocellatus</name>
    <dbReference type="NCBI Taxonomy" id="259542"/>
    <lineage>
        <taxon>Eukaryota</taxon>
        <taxon>Metazoa</taxon>
        <taxon>Spiralia</taxon>
        <taxon>Lophotrochozoa</taxon>
        <taxon>Mollusca</taxon>
        <taxon>Gastropoda</taxon>
        <taxon>Heterobranchia</taxon>
        <taxon>Euthyneura</taxon>
        <taxon>Panpulmonata</taxon>
        <taxon>Sacoglossa</taxon>
        <taxon>Placobranchoidea</taxon>
        <taxon>Plakobranchidae</taxon>
        <taxon>Plakobranchus</taxon>
    </lineage>
</organism>
<evidence type="ECO:0008006" key="5">
    <source>
        <dbReference type="Google" id="ProtNLM"/>
    </source>
</evidence>
<feature type="region of interest" description="Disordered" evidence="2">
    <location>
        <begin position="162"/>
        <end position="191"/>
    </location>
</feature>
<evidence type="ECO:0000256" key="2">
    <source>
        <dbReference type="SAM" id="MobiDB-lite"/>
    </source>
</evidence>
<evidence type="ECO:0000313" key="4">
    <source>
        <dbReference type="Proteomes" id="UP000735302"/>
    </source>
</evidence>
<keyword evidence="1" id="KW-0175">Coiled coil</keyword>
<name>A0AAV3Z5W7_9GAST</name>
<keyword evidence="4" id="KW-1185">Reference proteome</keyword>
<accession>A0AAV3Z5W7</accession>
<dbReference type="Proteomes" id="UP000735302">
    <property type="component" value="Unassembled WGS sequence"/>
</dbReference>
<reference evidence="3 4" key="1">
    <citation type="journal article" date="2021" name="Elife">
        <title>Chloroplast acquisition without the gene transfer in kleptoplastic sea slugs, Plakobranchus ocellatus.</title>
        <authorList>
            <person name="Maeda T."/>
            <person name="Takahashi S."/>
            <person name="Yoshida T."/>
            <person name="Shimamura S."/>
            <person name="Takaki Y."/>
            <person name="Nagai Y."/>
            <person name="Toyoda A."/>
            <person name="Suzuki Y."/>
            <person name="Arimoto A."/>
            <person name="Ishii H."/>
            <person name="Satoh N."/>
            <person name="Nishiyama T."/>
            <person name="Hasebe M."/>
            <person name="Maruyama T."/>
            <person name="Minagawa J."/>
            <person name="Obokata J."/>
            <person name="Shigenobu S."/>
        </authorList>
    </citation>
    <scope>NUCLEOTIDE SEQUENCE [LARGE SCALE GENOMIC DNA]</scope>
</reference>
<feature type="coiled-coil region" evidence="1">
    <location>
        <begin position="238"/>
        <end position="265"/>
    </location>
</feature>
<protein>
    <recommendedName>
        <fullName evidence="5">BEN domain-containing protein</fullName>
    </recommendedName>
</protein>
<comment type="caution">
    <text evidence="3">The sequence shown here is derived from an EMBL/GenBank/DDBJ whole genome shotgun (WGS) entry which is preliminary data.</text>
</comment>